<dbReference type="GO" id="GO:0046872">
    <property type="term" value="F:metal ion binding"/>
    <property type="evidence" value="ECO:0007669"/>
    <property type="project" value="UniProtKB-KW"/>
</dbReference>
<dbReference type="Pfam" id="PF00412">
    <property type="entry name" value="LIM"/>
    <property type="match status" value="1"/>
</dbReference>
<dbReference type="InterPro" id="IPR035897">
    <property type="entry name" value="Toll_tir_struct_dom_sf"/>
</dbReference>
<dbReference type="SUPFAM" id="SSF52200">
    <property type="entry name" value="Toll/Interleukin receptor TIR domain"/>
    <property type="match status" value="1"/>
</dbReference>
<evidence type="ECO:0000313" key="12">
    <source>
        <dbReference type="EMBL" id="KAJ9676123.1"/>
    </source>
</evidence>
<dbReference type="SUPFAM" id="SSF52540">
    <property type="entry name" value="P-loop containing nucleoside triphosphate hydrolases"/>
    <property type="match status" value="1"/>
</dbReference>
<evidence type="ECO:0000259" key="10">
    <source>
        <dbReference type="PROSITE" id="PS50023"/>
    </source>
</evidence>
<comment type="similarity">
    <text evidence="8">Belongs to the disease resistance TIR-NB-LRR family.</text>
</comment>
<accession>A0AA38YT88</accession>
<evidence type="ECO:0000256" key="5">
    <source>
        <dbReference type="ARBA" id="ARBA00022833"/>
    </source>
</evidence>
<gene>
    <name evidence="12" type="ORF">PVL29_024898</name>
</gene>
<keyword evidence="13" id="KW-1185">Reference proteome</keyword>
<keyword evidence="7" id="KW-0539">Nucleus</keyword>
<dbReference type="PROSITE" id="PS50104">
    <property type="entry name" value="TIR"/>
    <property type="match status" value="1"/>
</dbReference>
<dbReference type="FunFam" id="3.40.50.10140:FF:000007">
    <property type="entry name" value="Disease resistance protein (TIR-NBS-LRR class)"/>
    <property type="match status" value="1"/>
</dbReference>
<dbReference type="Gene3D" id="3.40.50.10140">
    <property type="entry name" value="Toll/interleukin-1 receptor homology (TIR) domain"/>
    <property type="match status" value="1"/>
</dbReference>
<dbReference type="GO" id="GO:0005634">
    <property type="term" value="C:nucleus"/>
    <property type="evidence" value="ECO:0007669"/>
    <property type="project" value="UniProtKB-SubCell"/>
</dbReference>
<keyword evidence="9" id="KW-0440">LIM domain</keyword>
<dbReference type="InterPro" id="IPR000157">
    <property type="entry name" value="TIR_dom"/>
</dbReference>
<feature type="domain" description="LIM zinc-binding" evidence="10">
    <location>
        <begin position="437"/>
        <end position="497"/>
    </location>
</feature>
<evidence type="ECO:0000313" key="13">
    <source>
        <dbReference type="Proteomes" id="UP001168098"/>
    </source>
</evidence>
<dbReference type="AlphaFoldDB" id="A0AA38YT88"/>
<dbReference type="GO" id="GO:0050832">
    <property type="term" value="P:defense response to fungus"/>
    <property type="evidence" value="ECO:0007669"/>
    <property type="project" value="UniProtKB-ARBA"/>
</dbReference>
<dbReference type="SUPFAM" id="SSF57716">
    <property type="entry name" value="Glucocorticoid receptor-like (DNA-binding domain)"/>
    <property type="match status" value="2"/>
</dbReference>
<dbReference type="InterPro" id="IPR001781">
    <property type="entry name" value="Znf_LIM"/>
</dbReference>
<dbReference type="CDD" id="cd09396">
    <property type="entry name" value="LIM_DA1"/>
    <property type="match status" value="1"/>
</dbReference>
<evidence type="ECO:0000256" key="9">
    <source>
        <dbReference type="PROSITE-ProRule" id="PRU00125"/>
    </source>
</evidence>
<sequence length="564" mass="63519">MSLLSVHDPAIVAASSSCQRSYDVFLNFRGKDTRNGFTAHLYEALCNYGIETFMDANEVAKGEKISPALVTAIEKSMFSIVVFSKNYASSTWCLEELVKILDCKNTMGQTVLPIFYQVDPSDVRRQKGSFAKAFAKHEQKLKEMVRVQIWKEALTEVASLSGWDSRNRPEPKLIEEIVGHISNRKICRSSKDTKLAINGEDVLTIGIWGMGGVGKPTLARAVFDHFSGQFEGCCFLENVTEESEKYGLSYLCGKLFSRLLGASSSSKGFSSMKARLRSKRVLIVLDDVDNLGQLEFLAGKNPQFGPGSICIITTRRKHLLITFGVNEIRKADKLSPKNAIRLLQHHHHAEDFMKLSSHVIDYINGFQLSCKDDVGSLLSRRSKLKWRSELMDNESQLEENEQLSRSIQEDLIYTHRSPFGNESIYQAILFPVLTGFKICAGCGTEIILRRHLKCIGKVWHPECFRCHACKQPISDYEFYLCGESPYHKSCYKEKCRQKCDVCGHFFWANPAGLMEDREHPSGSRSTVLLMSMMELLPALAVSERSHGTQDIQLLKMDASSARSV</sequence>
<dbReference type="PROSITE" id="PS00478">
    <property type="entry name" value="LIM_DOMAIN_1"/>
    <property type="match status" value="1"/>
</dbReference>
<evidence type="ECO:0000256" key="1">
    <source>
        <dbReference type="ARBA" id="ARBA00004123"/>
    </source>
</evidence>
<dbReference type="FunFam" id="2.10.110.10:FF:000230">
    <property type="entry name" value="Uncharacterized protein"/>
    <property type="match status" value="1"/>
</dbReference>
<dbReference type="PANTHER" id="PTHR11017">
    <property type="entry name" value="LEUCINE-RICH REPEAT-CONTAINING PROTEIN"/>
    <property type="match status" value="1"/>
</dbReference>
<keyword evidence="6" id="KW-0520">NAD</keyword>
<dbReference type="InterPro" id="IPR027417">
    <property type="entry name" value="P-loop_NTPase"/>
</dbReference>
<dbReference type="PROSITE" id="PS50023">
    <property type="entry name" value="LIM_DOMAIN_2"/>
    <property type="match status" value="1"/>
</dbReference>
<dbReference type="PANTHER" id="PTHR11017:SF479">
    <property type="entry name" value="DISEASE RESISTANCE PROTEIN (TIR-NBS-LRR CLASS) FAMILY"/>
    <property type="match status" value="1"/>
</dbReference>
<feature type="domain" description="TIR" evidence="11">
    <location>
        <begin position="20"/>
        <end position="185"/>
    </location>
</feature>
<dbReference type="GO" id="GO:0043068">
    <property type="term" value="P:positive regulation of programmed cell death"/>
    <property type="evidence" value="ECO:0007669"/>
    <property type="project" value="UniProtKB-ARBA"/>
</dbReference>
<reference evidence="12 13" key="1">
    <citation type="journal article" date="2023" name="BMC Biotechnol.">
        <title>Vitis rotundifolia cv Carlos genome sequencing.</title>
        <authorList>
            <person name="Huff M."/>
            <person name="Hulse-Kemp A."/>
            <person name="Scheffler B."/>
            <person name="Youngblood R."/>
            <person name="Simpson S."/>
            <person name="Babiker E."/>
            <person name="Staton M."/>
        </authorList>
    </citation>
    <scope>NUCLEOTIDE SEQUENCE [LARGE SCALE GENOMIC DNA]</scope>
    <source>
        <tissue evidence="12">Leaf</tissue>
    </source>
</reference>
<dbReference type="PRINTS" id="PR00364">
    <property type="entry name" value="DISEASERSIST"/>
</dbReference>
<dbReference type="InterPro" id="IPR002182">
    <property type="entry name" value="NB-ARC"/>
</dbReference>
<comment type="caution">
    <text evidence="12">The sequence shown here is derived from an EMBL/GenBank/DDBJ whole genome shotgun (WGS) entry which is preliminary data.</text>
</comment>
<evidence type="ECO:0000259" key="11">
    <source>
        <dbReference type="PROSITE" id="PS50104"/>
    </source>
</evidence>
<evidence type="ECO:0000256" key="2">
    <source>
        <dbReference type="ARBA" id="ARBA00004496"/>
    </source>
</evidence>
<evidence type="ECO:0000256" key="6">
    <source>
        <dbReference type="ARBA" id="ARBA00023027"/>
    </source>
</evidence>
<protein>
    <submittedName>
        <fullName evidence="12">Uncharacterized protein</fullName>
    </submittedName>
</protein>
<comment type="subcellular location">
    <subcellularLocation>
        <location evidence="2">Cytoplasm</location>
    </subcellularLocation>
    <subcellularLocation>
        <location evidence="1">Nucleus</location>
    </subcellularLocation>
</comment>
<dbReference type="GO" id="GO:0043531">
    <property type="term" value="F:ADP binding"/>
    <property type="evidence" value="ECO:0007669"/>
    <property type="project" value="InterPro"/>
</dbReference>
<keyword evidence="5 9" id="KW-0862">Zinc</keyword>
<dbReference type="GO" id="GO:0007165">
    <property type="term" value="P:signal transduction"/>
    <property type="evidence" value="ECO:0007669"/>
    <property type="project" value="InterPro"/>
</dbReference>
<dbReference type="GO" id="GO:0005737">
    <property type="term" value="C:cytoplasm"/>
    <property type="evidence" value="ECO:0007669"/>
    <property type="project" value="UniProtKB-SubCell"/>
</dbReference>
<evidence type="ECO:0000256" key="7">
    <source>
        <dbReference type="ARBA" id="ARBA00023242"/>
    </source>
</evidence>
<dbReference type="InterPro" id="IPR044974">
    <property type="entry name" value="Disease_R_plants"/>
</dbReference>
<dbReference type="EMBL" id="JARBHA010000018">
    <property type="protein sequence ID" value="KAJ9676123.1"/>
    <property type="molecule type" value="Genomic_DNA"/>
</dbReference>
<evidence type="ECO:0000256" key="8">
    <source>
        <dbReference type="ARBA" id="ARBA00061488"/>
    </source>
</evidence>
<dbReference type="Proteomes" id="UP001168098">
    <property type="component" value="Unassembled WGS sequence"/>
</dbReference>
<organism evidence="12 13">
    <name type="scientific">Vitis rotundifolia</name>
    <name type="common">Muscadine grape</name>
    <dbReference type="NCBI Taxonomy" id="103349"/>
    <lineage>
        <taxon>Eukaryota</taxon>
        <taxon>Viridiplantae</taxon>
        <taxon>Streptophyta</taxon>
        <taxon>Embryophyta</taxon>
        <taxon>Tracheophyta</taxon>
        <taxon>Spermatophyta</taxon>
        <taxon>Magnoliopsida</taxon>
        <taxon>eudicotyledons</taxon>
        <taxon>Gunneridae</taxon>
        <taxon>Pentapetalae</taxon>
        <taxon>rosids</taxon>
        <taxon>Vitales</taxon>
        <taxon>Vitaceae</taxon>
        <taxon>Viteae</taxon>
        <taxon>Vitis</taxon>
    </lineage>
</organism>
<evidence type="ECO:0000256" key="3">
    <source>
        <dbReference type="ARBA" id="ARBA00022490"/>
    </source>
</evidence>
<proteinExistence type="inferred from homology"/>
<dbReference type="Pfam" id="PF00931">
    <property type="entry name" value="NB-ARC"/>
    <property type="match status" value="1"/>
</dbReference>
<dbReference type="SMART" id="SM00255">
    <property type="entry name" value="TIR"/>
    <property type="match status" value="1"/>
</dbReference>
<keyword evidence="4 9" id="KW-0479">Metal-binding</keyword>
<name>A0AA38YT88_VITRO</name>
<dbReference type="Gene3D" id="3.40.50.300">
    <property type="entry name" value="P-loop containing nucleotide triphosphate hydrolases"/>
    <property type="match status" value="1"/>
</dbReference>
<dbReference type="SMART" id="SM00132">
    <property type="entry name" value="LIM"/>
    <property type="match status" value="1"/>
</dbReference>
<dbReference type="Pfam" id="PF01582">
    <property type="entry name" value="TIR"/>
    <property type="match status" value="1"/>
</dbReference>
<keyword evidence="3" id="KW-0963">Cytoplasm</keyword>
<evidence type="ECO:0000256" key="4">
    <source>
        <dbReference type="ARBA" id="ARBA00022723"/>
    </source>
</evidence>
<dbReference type="Gene3D" id="2.10.110.10">
    <property type="entry name" value="Cysteine Rich Protein"/>
    <property type="match status" value="1"/>
</dbReference>